<feature type="compositionally biased region" description="Polar residues" evidence="1">
    <location>
        <begin position="419"/>
        <end position="444"/>
    </location>
</feature>
<dbReference type="Gene3D" id="2.60.120.260">
    <property type="entry name" value="Galactose-binding domain-like"/>
    <property type="match status" value="2"/>
</dbReference>
<organism evidence="3 4">
    <name type="scientific">Coprinopsis marcescibilis</name>
    <name type="common">Agaric fungus</name>
    <name type="synonym">Psathyrella marcescibilis</name>
    <dbReference type="NCBI Taxonomy" id="230819"/>
    <lineage>
        <taxon>Eukaryota</taxon>
        <taxon>Fungi</taxon>
        <taxon>Dikarya</taxon>
        <taxon>Basidiomycota</taxon>
        <taxon>Agaricomycotina</taxon>
        <taxon>Agaricomycetes</taxon>
        <taxon>Agaricomycetidae</taxon>
        <taxon>Agaricales</taxon>
        <taxon>Agaricineae</taxon>
        <taxon>Psathyrellaceae</taxon>
        <taxon>Coprinopsis</taxon>
    </lineage>
</organism>
<reference evidence="3 4" key="1">
    <citation type="journal article" date="2019" name="Nat. Ecol. Evol.">
        <title>Megaphylogeny resolves global patterns of mushroom evolution.</title>
        <authorList>
            <person name="Varga T."/>
            <person name="Krizsan K."/>
            <person name="Foldi C."/>
            <person name="Dima B."/>
            <person name="Sanchez-Garcia M."/>
            <person name="Sanchez-Ramirez S."/>
            <person name="Szollosi G.J."/>
            <person name="Szarkandi J.G."/>
            <person name="Papp V."/>
            <person name="Albert L."/>
            <person name="Andreopoulos W."/>
            <person name="Angelini C."/>
            <person name="Antonin V."/>
            <person name="Barry K.W."/>
            <person name="Bougher N.L."/>
            <person name="Buchanan P."/>
            <person name="Buyck B."/>
            <person name="Bense V."/>
            <person name="Catcheside P."/>
            <person name="Chovatia M."/>
            <person name="Cooper J."/>
            <person name="Damon W."/>
            <person name="Desjardin D."/>
            <person name="Finy P."/>
            <person name="Geml J."/>
            <person name="Haridas S."/>
            <person name="Hughes K."/>
            <person name="Justo A."/>
            <person name="Karasinski D."/>
            <person name="Kautmanova I."/>
            <person name="Kiss B."/>
            <person name="Kocsube S."/>
            <person name="Kotiranta H."/>
            <person name="LaButti K.M."/>
            <person name="Lechner B.E."/>
            <person name="Liimatainen K."/>
            <person name="Lipzen A."/>
            <person name="Lukacs Z."/>
            <person name="Mihaltcheva S."/>
            <person name="Morgado L.N."/>
            <person name="Niskanen T."/>
            <person name="Noordeloos M.E."/>
            <person name="Ohm R.A."/>
            <person name="Ortiz-Santana B."/>
            <person name="Ovrebo C."/>
            <person name="Racz N."/>
            <person name="Riley R."/>
            <person name="Savchenko A."/>
            <person name="Shiryaev A."/>
            <person name="Soop K."/>
            <person name="Spirin V."/>
            <person name="Szebenyi C."/>
            <person name="Tomsovsky M."/>
            <person name="Tulloss R.E."/>
            <person name="Uehling J."/>
            <person name="Grigoriev I.V."/>
            <person name="Vagvolgyi C."/>
            <person name="Papp T."/>
            <person name="Martin F.M."/>
            <person name="Miettinen O."/>
            <person name="Hibbett D.S."/>
            <person name="Nagy L.G."/>
        </authorList>
    </citation>
    <scope>NUCLEOTIDE SEQUENCE [LARGE SCALE GENOMIC DNA]</scope>
    <source>
        <strain evidence="3 4">CBS 121175</strain>
    </source>
</reference>
<evidence type="ECO:0008006" key="5">
    <source>
        <dbReference type="Google" id="ProtNLM"/>
    </source>
</evidence>
<keyword evidence="4" id="KW-1185">Reference proteome</keyword>
<keyword evidence="2" id="KW-1133">Transmembrane helix</keyword>
<dbReference type="AlphaFoldDB" id="A0A5C3KUS9"/>
<evidence type="ECO:0000256" key="1">
    <source>
        <dbReference type="SAM" id="MobiDB-lite"/>
    </source>
</evidence>
<evidence type="ECO:0000313" key="3">
    <source>
        <dbReference type="EMBL" id="TFK24401.1"/>
    </source>
</evidence>
<feature type="compositionally biased region" description="Basic and acidic residues" evidence="1">
    <location>
        <begin position="456"/>
        <end position="475"/>
    </location>
</feature>
<keyword evidence="2" id="KW-0472">Membrane</keyword>
<feature type="transmembrane region" description="Helical" evidence="2">
    <location>
        <begin position="314"/>
        <end position="337"/>
    </location>
</feature>
<dbReference type="STRING" id="230819.A0A5C3KUS9"/>
<evidence type="ECO:0000313" key="4">
    <source>
        <dbReference type="Proteomes" id="UP000307440"/>
    </source>
</evidence>
<dbReference type="Proteomes" id="UP000307440">
    <property type="component" value="Unassembled WGS sequence"/>
</dbReference>
<sequence length="482" mass="52903">MSEDPVTKFVVVDDAHPLVQYTGDWRSDPVNISLIDELGTNGHLYNHTLQWTTTNASLSFSFSGPWVQLYGGKNTNEPPSERAPSWECRVDGEIFPALEDPFNGEWQNNWLLCDLGLLPDGPHTITVNVTSRGEPFAVDYLRYIPTPNLAFDTPPTLFVHPYVSEVMYGPSWTRLGNEPVRFTDKTGETLDFAFIGTSVAWYAIIPIGFPTSRSRATYSIDGSPPTPFYFQGFPRMTSSRHNELLFESAQLPYGKHNLSVVFYGNAVTTPLSLQYFVIENGSLNGTLSQYWTPEASTAPSNPGGAEPSFTKAQLIGIIAGASVAGLIIFLLVGYIIYLRRSRFAIRKEAAANIMESKPLVSPTTPGFIIEPFAGAYPPATPTTTGSPDMQFSSSSSKPSFSPNRRGTALVTEETLELPQGSQSSARTPQSRENTFSMSPTSGSEIGSGGVLYYHDSGVRLPRDNLDRDYSGKERLPPVYTPD</sequence>
<dbReference type="OrthoDB" id="3052647at2759"/>
<protein>
    <recommendedName>
        <fullName evidence="5">Transmembrane protein</fullName>
    </recommendedName>
</protein>
<accession>A0A5C3KUS9</accession>
<evidence type="ECO:0000256" key="2">
    <source>
        <dbReference type="SAM" id="Phobius"/>
    </source>
</evidence>
<proteinExistence type="predicted"/>
<dbReference type="EMBL" id="ML210201">
    <property type="protein sequence ID" value="TFK24401.1"/>
    <property type="molecule type" value="Genomic_DNA"/>
</dbReference>
<keyword evidence="2" id="KW-0812">Transmembrane</keyword>
<gene>
    <name evidence="3" type="ORF">FA15DRAFT_418258</name>
</gene>
<feature type="compositionally biased region" description="Low complexity" evidence="1">
    <location>
        <begin position="391"/>
        <end position="402"/>
    </location>
</feature>
<name>A0A5C3KUS9_COPMA</name>
<feature type="region of interest" description="Disordered" evidence="1">
    <location>
        <begin position="378"/>
        <end position="482"/>
    </location>
</feature>